<dbReference type="RefSeq" id="WP_156733837.1">
    <property type="nucleotide sequence ID" value="NZ_CACRUU010000037.1"/>
</dbReference>
<dbReference type="AlphaFoldDB" id="A0A6N3AJJ7"/>
<dbReference type="Pfam" id="PF13707">
    <property type="entry name" value="RloB"/>
    <property type="match status" value="1"/>
</dbReference>
<gene>
    <name evidence="1" type="ORF">RGLFYP36_03500</name>
</gene>
<protein>
    <recommendedName>
        <fullName evidence="2">RloB domain-containing protein</fullName>
    </recommendedName>
</protein>
<accession>A0A6N3AJJ7</accession>
<dbReference type="InterPro" id="IPR025591">
    <property type="entry name" value="RloB"/>
</dbReference>
<dbReference type="EMBL" id="CACRUU010000037">
    <property type="protein sequence ID" value="VYT90567.1"/>
    <property type="molecule type" value="Genomic_DNA"/>
</dbReference>
<sequence>MDLSLKPPKKSDLDKKWMKKRLDRAIKIQPEYHLIVTEGTDTEPEYFGSIKEVINKKYPEKIKLDVYGEGDNTISLFQKAKTRAEESSNVYKHVWIVYDTDDFPADHIDSVLQFCDADSNDETTFHAVWSNQCIELWFLLHFSYMQSDIHREEYWPKLTECLKQIGAGEYEKNRKDMYEILHPYMEYAIGNAKRLNASNEGKYPWANLTGND</sequence>
<reference evidence="1" key="1">
    <citation type="submission" date="2019-11" db="EMBL/GenBank/DDBJ databases">
        <authorList>
            <person name="Feng L."/>
        </authorList>
    </citation>
    <scope>NUCLEOTIDE SEQUENCE</scope>
    <source>
        <strain evidence="1">RgnavusLFYP36</strain>
    </source>
</reference>
<evidence type="ECO:0000313" key="1">
    <source>
        <dbReference type="EMBL" id="VYT90567.1"/>
    </source>
</evidence>
<proteinExistence type="predicted"/>
<organism evidence="1">
    <name type="scientific">Mediterraneibacter gnavus</name>
    <name type="common">Ruminococcus gnavus</name>
    <dbReference type="NCBI Taxonomy" id="33038"/>
    <lineage>
        <taxon>Bacteria</taxon>
        <taxon>Bacillati</taxon>
        <taxon>Bacillota</taxon>
        <taxon>Clostridia</taxon>
        <taxon>Lachnospirales</taxon>
        <taxon>Lachnospiraceae</taxon>
        <taxon>Mediterraneibacter</taxon>
    </lineage>
</organism>
<evidence type="ECO:0008006" key="2">
    <source>
        <dbReference type="Google" id="ProtNLM"/>
    </source>
</evidence>
<name>A0A6N3AJJ7_MEDGN</name>